<evidence type="ECO:0000256" key="9">
    <source>
        <dbReference type="ARBA" id="ARBA00023160"/>
    </source>
</evidence>
<evidence type="ECO:0000256" key="3">
    <source>
        <dbReference type="ARBA" id="ARBA00012356"/>
    </source>
</evidence>
<keyword evidence="9 14" id="KW-0275">Fatty acid biosynthesis</keyword>
<dbReference type="Pfam" id="PF00109">
    <property type="entry name" value="ketoacyl-synt"/>
    <property type="match status" value="1"/>
</dbReference>
<evidence type="ECO:0000256" key="16">
    <source>
        <dbReference type="RuleBase" id="RU003694"/>
    </source>
</evidence>
<evidence type="ECO:0000256" key="5">
    <source>
        <dbReference type="ARBA" id="ARBA00022516"/>
    </source>
</evidence>
<evidence type="ECO:0000256" key="2">
    <source>
        <dbReference type="ARBA" id="ARBA00008467"/>
    </source>
</evidence>
<dbReference type="Gene3D" id="3.40.47.10">
    <property type="match status" value="1"/>
</dbReference>
<keyword evidence="8" id="KW-0443">Lipid metabolism</keyword>
<dbReference type="EC" id="2.3.1.179" evidence="3 14"/>
<comment type="function">
    <text evidence="11 14">Involved in the type II fatty acid elongation cycle. Catalyzes the elongation of a wide range of acyl-ACP by the addition of two carbons from malonyl-ACP to an acyl acceptor. Can efficiently catalyze the conversion of palmitoleoyl-ACP (cis-hexadec-9-enoyl-ACP) to cis-vaccenoyl-ACP (cis-octadec-11-enoyl-ACP), an essential step in the thermal regulation of fatty acid composition.</text>
</comment>
<evidence type="ECO:0000256" key="11">
    <source>
        <dbReference type="ARBA" id="ARBA00024006"/>
    </source>
</evidence>
<dbReference type="InterPro" id="IPR014030">
    <property type="entry name" value="Ketoacyl_synth_N"/>
</dbReference>
<comment type="pathway">
    <text evidence="1 14">Lipid metabolism; fatty acid biosynthesis.</text>
</comment>
<keyword evidence="5 14" id="KW-0444">Lipid biosynthesis</keyword>
<dbReference type="PROSITE" id="PS00606">
    <property type="entry name" value="KS3_1"/>
    <property type="match status" value="1"/>
</dbReference>
<gene>
    <name evidence="18" type="ORF">EV210_11592</name>
</gene>
<dbReference type="PANTHER" id="PTHR11712:SF336">
    <property type="entry name" value="3-OXOACYL-[ACYL-CARRIER-PROTEIN] SYNTHASE, MITOCHONDRIAL"/>
    <property type="match status" value="1"/>
</dbReference>
<evidence type="ECO:0000256" key="1">
    <source>
        <dbReference type="ARBA" id="ARBA00005194"/>
    </source>
</evidence>
<dbReference type="InterPro" id="IPR020841">
    <property type="entry name" value="PKS_Beta-ketoAc_synthase_dom"/>
</dbReference>
<evidence type="ECO:0000256" key="7">
    <source>
        <dbReference type="ARBA" id="ARBA00022832"/>
    </source>
</evidence>
<dbReference type="InterPro" id="IPR000794">
    <property type="entry name" value="Beta-ketoacyl_synthase"/>
</dbReference>
<dbReference type="FunFam" id="3.40.47.10:FF:000009">
    <property type="entry name" value="3-oxoacyl-[acyl-carrier-protein] synthase 2"/>
    <property type="match status" value="1"/>
</dbReference>
<dbReference type="GO" id="GO:0004315">
    <property type="term" value="F:3-oxoacyl-[acyl-carrier-protein] synthase activity"/>
    <property type="evidence" value="ECO:0007669"/>
    <property type="project" value="UniProtKB-UniRule"/>
</dbReference>
<keyword evidence="19" id="KW-1185">Reference proteome</keyword>
<dbReference type="CDD" id="cd00834">
    <property type="entry name" value="KAS_I_II"/>
    <property type="match status" value="1"/>
</dbReference>
<dbReference type="InterPro" id="IPR016039">
    <property type="entry name" value="Thiolase-like"/>
</dbReference>
<organism evidence="18 19">
    <name type="scientific">Anaerospora hongkongensis</name>
    <dbReference type="NCBI Taxonomy" id="244830"/>
    <lineage>
        <taxon>Bacteria</taxon>
        <taxon>Bacillati</taxon>
        <taxon>Bacillota</taxon>
        <taxon>Negativicutes</taxon>
        <taxon>Selenomonadales</taxon>
        <taxon>Sporomusaceae</taxon>
        <taxon>Anaerospora</taxon>
    </lineage>
</organism>
<dbReference type="SUPFAM" id="SSF53901">
    <property type="entry name" value="Thiolase-like"/>
    <property type="match status" value="2"/>
</dbReference>
<dbReference type="NCBIfam" id="TIGR03150">
    <property type="entry name" value="fabF"/>
    <property type="match status" value="1"/>
</dbReference>
<comment type="catalytic activity">
    <reaction evidence="13 14">
        <text>a fatty acyl-[ACP] + malonyl-[ACP] + H(+) = a 3-oxoacyl-[ACP] + holo-[ACP] + CO2</text>
        <dbReference type="Rhea" id="RHEA:22836"/>
        <dbReference type="Rhea" id="RHEA-COMP:9623"/>
        <dbReference type="Rhea" id="RHEA-COMP:9685"/>
        <dbReference type="Rhea" id="RHEA-COMP:9916"/>
        <dbReference type="Rhea" id="RHEA-COMP:14125"/>
        <dbReference type="ChEBI" id="CHEBI:15378"/>
        <dbReference type="ChEBI" id="CHEBI:16526"/>
        <dbReference type="ChEBI" id="CHEBI:64479"/>
        <dbReference type="ChEBI" id="CHEBI:78449"/>
        <dbReference type="ChEBI" id="CHEBI:78776"/>
        <dbReference type="ChEBI" id="CHEBI:138651"/>
    </reaction>
</comment>
<evidence type="ECO:0000256" key="10">
    <source>
        <dbReference type="ARBA" id="ARBA00023315"/>
    </source>
</evidence>
<dbReference type="OrthoDB" id="9808669at2"/>
<dbReference type="Pfam" id="PF02801">
    <property type="entry name" value="Ketoacyl-synt_C"/>
    <property type="match status" value="1"/>
</dbReference>
<dbReference type="PIRSF" id="PIRSF000447">
    <property type="entry name" value="KAS_II"/>
    <property type="match status" value="1"/>
</dbReference>
<evidence type="ECO:0000256" key="15">
    <source>
        <dbReference type="PIRSR" id="PIRSR000447-1"/>
    </source>
</evidence>
<dbReference type="GO" id="GO:0005829">
    <property type="term" value="C:cytosol"/>
    <property type="evidence" value="ECO:0007669"/>
    <property type="project" value="TreeGrafter"/>
</dbReference>
<dbReference type="GO" id="GO:0006633">
    <property type="term" value="P:fatty acid biosynthetic process"/>
    <property type="evidence" value="ECO:0007669"/>
    <property type="project" value="UniProtKB-UniRule"/>
</dbReference>
<dbReference type="UniPathway" id="UPA00094"/>
<dbReference type="InterPro" id="IPR017568">
    <property type="entry name" value="3-oxoacyl-ACP_synth-2"/>
</dbReference>
<dbReference type="EMBL" id="SLUI01000015">
    <property type="protein sequence ID" value="TCL34506.1"/>
    <property type="molecule type" value="Genomic_DNA"/>
</dbReference>
<dbReference type="NCBIfam" id="NF005589">
    <property type="entry name" value="PRK07314.1"/>
    <property type="match status" value="1"/>
</dbReference>
<evidence type="ECO:0000313" key="19">
    <source>
        <dbReference type="Proteomes" id="UP000295063"/>
    </source>
</evidence>
<evidence type="ECO:0000256" key="14">
    <source>
        <dbReference type="PIRNR" id="PIRNR000447"/>
    </source>
</evidence>
<feature type="domain" description="Ketosynthase family 3 (KS3)" evidence="17">
    <location>
        <begin position="2"/>
        <end position="409"/>
    </location>
</feature>
<comment type="catalytic activity">
    <reaction evidence="12 14">
        <text>(9Z)-hexadecenoyl-[ACP] + malonyl-[ACP] + H(+) = 3-oxo-(11Z)-octadecenoyl-[ACP] + holo-[ACP] + CO2</text>
        <dbReference type="Rhea" id="RHEA:55040"/>
        <dbReference type="Rhea" id="RHEA-COMP:9623"/>
        <dbReference type="Rhea" id="RHEA-COMP:9685"/>
        <dbReference type="Rhea" id="RHEA-COMP:10800"/>
        <dbReference type="Rhea" id="RHEA-COMP:14074"/>
        <dbReference type="ChEBI" id="CHEBI:15378"/>
        <dbReference type="ChEBI" id="CHEBI:16526"/>
        <dbReference type="ChEBI" id="CHEBI:64479"/>
        <dbReference type="ChEBI" id="CHEBI:78449"/>
        <dbReference type="ChEBI" id="CHEBI:83989"/>
        <dbReference type="ChEBI" id="CHEBI:138538"/>
        <dbReference type="EC" id="2.3.1.179"/>
    </reaction>
</comment>
<evidence type="ECO:0000259" key="17">
    <source>
        <dbReference type="PROSITE" id="PS52004"/>
    </source>
</evidence>
<sequence length="410" mass="43178">MQRRVVITGMGAVTSLGIGAEHFWQAIKAGKSGITPVERIPVADLPTRIGAEIKEFDTSRFIDKKESKRMDRFAQYAVAATGLAFAHSGLDTAAIDRRRAGVIIGTGIGGVETIENQHTVLLDRGPDRISPFFVPMMLPNMAAGLIAIKYKLTGFSECTVSACASSANAIGDAYKIIQRNGADVMVAGGAEAALTRLAMAGFCSMKAMTTNPDPHTASRPFDYKRDGFVLGEGAGVVILEELSHAVSRGAHIIAEIAGYGCTNDAYHITAVAEGGEGAAECMKLAIADAGIKPAAIGYINAHGTSTPVNDRNETAAIKTVFGEYAYRLPVSSTKSMTGHLLGAAGAIETIITASALQEGFLPPTINYETPDPECDLDYVANIGRSAEIEYALTNSFGFGGHNAALLLKRF</sequence>
<keyword evidence="6 14" id="KW-0808">Transferase</keyword>
<comment type="similarity">
    <text evidence="2 14 16">Belongs to the thiolase-like superfamily. Beta-ketoacyl-ACP synthases family.</text>
</comment>
<evidence type="ECO:0000256" key="12">
    <source>
        <dbReference type="ARBA" id="ARBA00047318"/>
    </source>
</evidence>
<protein>
    <recommendedName>
        <fullName evidence="4 14">3-oxoacyl-[acyl-carrier-protein] synthase 2</fullName>
        <ecNumber evidence="3 14">2.3.1.179</ecNumber>
    </recommendedName>
</protein>
<keyword evidence="10 14" id="KW-0012">Acyltransferase</keyword>
<dbReference type="Proteomes" id="UP000295063">
    <property type="component" value="Unassembled WGS sequence"/>
</dbReference>
<accession>A0A4R1PUR0</accession>
<dbReference type="InterPro" id="IPR018201">
    <property type="entry name" value="Ketoacyl_synth_AS"/>
</dbReference>
<dbReference type="PANTHER" id="PTHR11712">
    <property type="entry name" value="POLYKETIDE SYNTHASE-RELATED"/>
    <property type="match status" value="1"/>
</dbReference>
<proteinExistence type="inferred from homology"/>
<dbReference type="InterPro" id="IPR014031">
    <property type="entry name" value="Ketoacyl_synth_C"/>
</dbReference>
<name>A0A4R1PUR0_9FIRM</name>
<feature type="active site" description="For beta-ketoacyl synthase activity" evidence="15">
    <location>
        <position position="163"/>
    </location>
</feature>
<dbReference type="AlphaFoldDB" id="A0A4R1PUR0"/>
<dbReference type="RefSeq" id="WP_132082911.1">
    <property type="nucleotide sequence ID" value="NZ_SLUI01000015.1"/>
</dbReference>
<keyword evidence="7" id="KW-0276">Fatty acid metabolism</keyword>
<evidence type="ECO:0000256" key="6">
    <source>
        <dbReference type="ARBA" id="ARBA00022679"/>
    </source>
</evidence>
<comment type="caution">
    <text evidence="18">The sequence shown here is derived from an EMBL/GenBank/DDBJ whole genome shotgun (WGS) entry which is preliminary data.</text>
</comment>
<evidence type="ECO:0000256" key="13">
    <source>
        <dbReference type="ARBA" id="ARBA00047659"/>
    </source>
</evidence>
<evidence type="ECO:0000256" key="8">
    <source>
        <dbReference type="ARBA" id="ARBA00023098"/>
    </source>
</evidence>
<reference evidence="18 19" key="1">
    <citation type="submission" date="2019-03" db="EMBL/GenBank/DDBJ databases">
        <title>Genomic Encyclopedia of Type Strains, Phase IV (KMG-IV): sequencing the most valuable type-strain genomes for metagenomic binning, comparative biology and taxonomic classification.</title>
        <authorList>
            <person name="Goeker M."/>
        </authorList>
    </citation>
    <scope>NUCLEOTIDE SEQUENCE [LARGE SCALE GENOMIC DNA]</scope>
    <source>
        <strain evidence="18 19">DSM 15969</strain>
    </source>
</reference>
<dbReference type="SMART" id="SM00825">
    <property type="entry name" value="PKS_KS"/>
    <property type="match status" value="1"/>
</dbReference>
<evidence type="ECO:0000256" key="4">
    <source>
        <dbReference type="ARBA" id="ARBA00014657"/>
    </source>
</evidence>
<evidence type="ECO:0000313" key="18">
    <source>
        <dbReference type="EMBL" id="TCL34506.1"/>
    </source>
</evidence>
<dbReference type="PROSITE" id="PS52004">
    <property type="entry name" value="KS3_2"/>
    <property type="match status" value="1"/>
</dbReference>